<organism evidence="1 2">
    <name type="scientific">Piedraia hortae CBS 480.64</name>
    <dbReference type="NCBI Taxonomy" id="1314780"/>
    <lineage>
        <taxon>Eukaryota</taxon>
        <taxon>Fungi</taxon>
        <taxon>Dikarya</taxon>
        <taxon>Ascomycota</taxon>
        <taxon>Pezizomycotina</taxon>
        <taxon>Dothideomycetes</taxon>
        <taxon>Dothideomycetidae</taxon>
        <taxon>Capnodiales</taxon>
        <taxon>Piedraiaceae</taxon>
        <taxon>Piedraia</taxon>
    </lineage>
</organism>
<accession>A0A6A7C2I4</accession>
<dbReference type="EMBL" id="MU005971">
    <property type="protein sequence ID" value="KAF2861684.1"/>
    <property type="molecule type" value="Genomic_DNA"/>
</dbReference>
<keyword evidence="2" id="KW-1185">Reference proteome</keyword>
<protein>
    <submittedName>
        <fullName evidence="1">Uncharacterized protein</fullName>
    </submittedName>
</protein>
<dbReference type="AlphaFoldDB" id="A0A6A7C2I4"/>
<sequence length="149" mass="17301">MHKTCTRLPGAIHSPDCREVERQAAQGEMTSRRCISLIKILPGRRAFVELRLTRAKHLLCAVSWVMYAAARLTYSCVRVWQGLKVLRFFVGCRYHSRNFLHTDDRKELCSCIRVLIPGMDYPTLLVNLRTSTSLSRCLKLLTTHHFLRR</sequence>
<reference evidence="1" key="1">
    <citation type="journal article" date="2020" name="Stud. Mycol.">
        <title>101 Dothideomycetes genomes: a test case for predicting lifestyles and emergence of pathogens.</title>
        <authorList>
            <person name="Haridas S."/>
            <person name="Albert R."/>
            <person name="Binder M."/>
            <person name="Bloem J."/>
            <person name="Labutti K."/>
            <person name="Salamov A."/>
            <person name="Andreopoulos B."/>
            <person name="Baker S."/>
            <person name="Barry K."/>
            <person name="Bills G."/>
            <person name="Bluhm B."/>
            <person name="Cannon C."/>
            <person name="Castanera R."/>
            <person name="Culley D."/>
            <person name="Daum C."/>
            <person name="Ezra D."/>
            <person name="Gonzalez J."/>
            <person name="Henrissat B."/>
            <person name="Kuo A."/>
            <person name="Liang C."/>
            <person name="Lipzen A."/>
            <person name="Lutzoni F."/>
            <person name="Magnuson J."/>
            <person name="Mondo S."/>
            <person name="Nolan M."/>
            <person name="Ohm R."/>
            <person name="Pangilinan J."/>
            <person name="Park H.-J."/>
            <person name="Ramirez L."/>
            <person name="Alfaro M."/>
            <person name="Sun H."/>
            <person name="Tritt A."/>
            <person name="Yoshinaga Y."/>
            <person name="Zwiers L.-H."/>
            <person name="Turgeon B."/>
            <person name="Goodwin S."/>
            <person name="Spatafora J."/>
            <person name="Crous P."/>
            <person name="Grigoriev I."/>
        </authorList>
    </citation>
    <scope>NUCLEOTIDE SEQUENCE</scope>
    <source>
        <strain evidence="1">CBS 480.64</strain>
    </source>
</reference>
<name>A0A6A7C2I4_9PEZI</name>
<evidence type="ECO:0000313" key="2">
    <source>
        <dbReference type="Proteomes" id="UP000799421"/>
    </source>
</evidence>
<dbReference type="Proteomes" id="UP000799421">
    <property type="component" value="Unassembled WGS sequence"/>
</dbReference>
<proteinExistence type="predicted"/>
<evidence type="ECO:0000313" key="1">
    <source>
        <dbReference type="EMBL" id="KAF2861684.1"/>
    </source>
</evidence>
<gene>
    <name evidence="1" type="ORF">K470DRAFT_35306</name>
</gene>